<keyword evidence="3" id="KW-1185">Reference proteome</keyword>
<evidence type="ECO:0000259" key="1">
    <source>
        <dbReference type="Pfam" id="PF13439"/>
    </source>
</evidence>
<dbReference type="SUPFAM" id="SSF53756">
    <property type="entry name" value="UDP-Glycosyltransferase/glycogen phosphorylase"/>
    <property type="match status" value="1"/>
</dbReference>
<dbReference type="Proteomes" id="UP001597073">
    <property type="component" value="Unassembled WGS sequence"/>
</dbReference>
<dbReference type="EC" id="2.4.-.-" evidence="2"/>
<dbReference type="Gene3D" id="3.40.50.2000">
    <property type="entry name" value="Glycogen Phosphorylase B"/>
    <property type="match status" value="2"/>
</dbReference>
<comment type="caution">
    <text evidence="2">The sequence shown here is derived from an EMBL/GenBank/DDBJ whole genome shotgun (WGS) entry which is preliminary data.</text>
</comment>
<organism evidence="2 3">
    <name type="scientific">Mucilaginibacter lutimaris</name>
    <dbReference type="NCBI Taxonomy" id="931629"/>
    <lineage>
        <taxon>Bacteria</taxon>
        <taxon>Pseudomonadati</taxon>
        <taxon>Bacteroidota</taxon>
        <taxon>Sphingobacteriia</taxon>
        <taxon>Sphingobacteriales</taxon>
        <taxon>Sphingobacteriaceae</taxon>
        <taxon>Mucilaginibacter</taxon>
    </lineage>
</organism>
<dbReference type="Pfam" id="PF13692">
    <property type="entry name" value="Glyco_trans_1_4"/>
    <property type="match status" value="1"/>
</dbReference>
<dbReference type="EMBL" id="JBHTIA010000013">
    <property type="protein sequence ID" value="MFD0766886.1"/>
    <property type="molecule type" value="Genomic_DNA"/>
</dbReference>
<keyword evidence="2" id="KW-0808">Transferase</keyword>
<dbReference type="InterPro" id="IPR050194">
    <property type="entry name" value="Glycosyltransferase_grp1"/>
</dbReference>
<gene>
    <name evidence="2" type="ORF">ACFQZI_18650</name>
</gene>
<reference evidence="3" key="1">
    <citation type="journal article" date="2019" name="Int. J. Syst. Evol. Microbiol.">
        <title>The Global Catalogue of Microorganisms (GCM) 10K type strain sequencing project: providing services to taxonomists for standard genome sequencing and annotation.</title>
        <authorList>
            <consortium name="The Broad Institute Genomics Platform"/>
            <consortium name="The Broad Institute Genome Sequencing Center for Infectious Disease"/>
            <person name="Wu L."/>
            <person name="Ma J."/>
        </authorList>
    </citation>
    <scope>NUCLEOTIDE SEQUENCE [LARGE SCALE GENOMIC DNA]</scope>
    <source>
        <strain evidence="3">CCUG 60742</strain>
    </source>
</reference>
<dbReference type="InterPro" id="IPR028098">
    <property type="entry name" value="Glyco_trans_4-like_N"/>
</dbReference>
<feature type="domain" description="Glycosyltransferase subfamily 4-like N-terminal" evidence="1">
    <location>
        <begin position="45"/>
        <end position="151"/>
    </location>
</feature>
<protein>
    <submittedName>
        <fullName evidence="2">Glycosyltransferase family 4 protein</fullName>
        <ecNumber evidence="2">2.4.-.-</ecNumber>
    </submittedName>
</protein>
<proteinExistence type="predicted"/>
<sequence>MKILYVTNMYPSASYTYNGIHVKEQIDYLTKNYPLEKDIYFIDGGHSKINYFKSIFRANHLIKKTDYDVVHVHFGLSGLFLLVNPFLKTPVVLTIHGSDINSPKHFGLMRLVTKMIIPLVDRVIILNDKMLSKLSSQREKLVKIPCGINIDQFDSERINDGKKFVIGFPGNKDREVKNYPLFREIVTSVAARGVQVETVEFHNMTRAEVALNLSRLDCLLMTSHSEGSPQIIKEAMAGGVPIISANVGDVELVISDVENCCVINTYDPGDYIDEIMKLTALEPQQRITNGKHKLSLLGFDQQSVCSKVYELYRSLAK</sequence>
<dbReference type="CDD" id="cd03801">
    <property type="entry name" value="GT4_PimA-like"/>
    <property type="match status" value="1"/>
</dbReference>
<name>A0ABW2ZL09_9SPHI</name>
<evidence type="ECO:0000313" key="3">
    <source>
        <dbReference type="Proteomes" id="UP001597073"/>
    </source>
</evidence>
<keyword evidence="2" id="KW-0328">Glycosyltransferase</keyword>
<dbReference type="PANTHER" id="PTHR45947">
    <property type="entry name" value="SULFOQUINOVOSYL TRANSFERASE SQD2"/>
    <property type="match status" value="1"/>
</dbReference>
<dbReference type="GO" id="GO:0016757">
    <property type="term" value="F:glycosyltransferase activity"/>
    <property type="evidence" value="ECO:0007669"/>
    <property type="project" value="UniProtKB-KW"/>
</dbReference>
<evidence type="ECO:0000313" key="2">
    <source>
        <dbReference type="EMBL" id="MFD0766886.1"/>
    </source>
</evidence>
<accession>A0ABW2ZL09</accession>
<dbReference type="PANTHER" id="PTHR45947:SF3">
    <property type="entry name" value="SULFOQUINOVOSYL TRANSFERASE SQD2"/>
    <property type="match status" value="1"/>
</dbReference>
<dbReference type="Pfam" id="PF13439">
    <property type="entry name" value="Glyco_transf_4"/>
    <property type="match status" value="1"/>
</dbReference>